<protein>
    <recommendedName>
        <fullName evidence="1">DUF4398 domain-containing protein</fullName>
    </recommendedName>
</protein>
<dbReference type="Gene3D" id="1.20.1270.390">
    <property type="match status" value="1"/>
</dbReference>
<dbReference type="PROSITE" id="PS51257">
    <property type="entry name" value="PROKAR_LIPOPROTEIN"/>
    <property type="match status" value="1"/>
</dbReference>
<evidence type="ECO:0000259" key="1">
    <source>
        <dbReference type="Pfam" id="PF14346"/>
    </source>
</evidence>
<organism evidence="2">
    <name type="scientific">hydrothermal vent metagenome</name>
    <dbReference type="NCBI Taxonomy" id="652676"/>
    <lineage>
        <taxon>unclassified sequences</taxon>
        <taxon>metagenomes</taxon>
        <taxon>ecological metagenomes</taxon>
    </lineage>
</organism>
<feature type="domain" description="DUF4398" evidence="1">
    <location>
        <begin position="39"/>
        <end position="104"/>
    </location>
</feature>
<accession>A0A3B0YYK5</accession>
<reference evidence="2" key="1">
    <citation type="submission" date="2018-06" db="EMBL/GenBank/DDBJ databases">
        <authorList>
            <person name="Zhirakovskaya E."/>
        </authorList>
    </citation>
    <scope>NUCLEOTIDE SEQUENCE</scope>
</reference>
<dbReference type="EMBL" id="UOFO01000046">
    <property type="protein sequence ID" value="VAW84481.1"/>
    <property type="molecule type" value="Genomic_DNA"/>
</dbReference>
<gene>
    <name evidence="2" type="ORF">MNBD_GAMMA16-1613</name>
</gene>
<name>A0A3B0YYK5_9ZZZZ</name>
<dbReference type="AlphaFoldDB" id="A0A3B0YYK5"/>
<sequence length="122" mass="13084">MLKNRKNIVTFSLTTLACGAVLFATGCSTLQTKTQSIVSTASTTLETANAAGAEKYAPETMKSANQYMDKAKAALGENRFIDAQKYAEKATVDSELAGVQAIKNERSSEISSLREKIAKLMP</sequence>
<proteinExistence type="predicted"/>
<dbReference type="InterPro" id="IPR025511">
    <property type="entry name" value="DUF4398"/>
</dbReference>
<evidence type="ECO:0000313" key="2">
    <source>
        <dbReference type="EMBL" id="VAW84481.1"/>
    </source>
</evidence>
<dbReference type="Pfam" id="PF14346">
    <property type="entry name" value="DUF4398"/>
    <property type="match status" value="1"/>
</dbReference>